<evidence type="ECO:0000313" key="2">
    <source>
        <dbReference type="EMBL" id="KAK9928966.1"/>
    </source>
</evidence>
<name>A0AAW1WWI5_RUBAR</name>
<sequence length="128" mass="14698">MMRRGRDDDGRGKGGLVAVNGGDNFGEHGLEENAQRGGVGQRSRRRGDGGLAEGRNACGDWQRRCGPRKRSKGAVVWRGDEQRRSGKWVFCLGLCDCRFYKMRLWNWNWERRFGHVIAGNWLKMKEGW</sequence>
<proteinExistence type="predicted"/>
<protein>
    <submittedName>
        <fullName evidence="2">Uncharacterized protein</fullName>
    </submittedName>
</protein>
<evidence type="ECO:0000313" key="3">
    <source>
        <dbReference type="Proteomes" id="UP001457282"/>
    </source>
</evidence>
<feature type="compositionally biased region" description="Basic and acidic residues" evidence="1">
    <location>
        <begin position="1"/>
        <end position="12"/>
    </location>
</feature>
<accession>A0AAW1WWI5</accession>
<feature type="region of interest" description="Disordered" evidence="1">
    <location>
        <begin position="1"/>
        <end position="59"/>
    </location>
</feature>
<feature type="compositionally biased region" description="Basic and acidic residues" evidence="1">
    <location>
        <begin position="25"/>
        <end position="34"/>
    </location>
</feature>
<reference evidence="2 3" key="1">
    <citation type="journal article" date="2023" name="G3 (Bethesda)">
        <title>A chromosome-length genome assembly and annotation of blackberry (Rubus argutus, cv. 'Hillquist').</title>
        <authorList>
            <person name="Bruna T."/>
            <person name="Aryal R."/>
            <person name="Dudchenko O."/>
            <person name="Sargent D.J."/>
            <person name="Mead D."/>
            <person name="Buti M."/>
            <person name="Cavallini A."/>
            <person name="Hytonen T."/>
            <person name="Andres J."/>
            <person name="Pham M."/>
            <person name="Weisz D."/>
            <person name="Mascagni F."/>
            <person name="Usai G."/>
            <person name="Natali L."/>
            <person name="Bassil N."/>
            <person name="Fernandez G.E."/>
            <person name="Lomsadze A."/>
            <person name="Armour M."/>
            <person name="Olukolu B."/>
            <person name="Poorten T."/>
            <person name="Britton C."/>
            <person name="Davik J."/>
            <person name="Ashrafi H."/>
            <person name="Aiden E.L."/>
            <person name="Borodovsky M."/>
            <person name="Worthington M."/>
        </authorList>
    </citation>
    <scope>NUCLEOTIDE SEQUENCE [LARGE SCALE GENOMIC DNA]</scope>
    <source>
        <strain evidence="2">PI 553951</strain>
    </source>
</reference>
<dbReference type="Proteomes" id="UP001457282">
    <property type="component" value="Unassembled WGS sequence"/>
</dbReference>
<keyword evidence="3" id="KW-1185">Reference proteome</keyword>
<organism evidence="2 3">
    <name type="scientific">Rubus argutus</name>
    <name type="common">Southern blackberry</name>
    <dbReference type="NCBI Taxonomy" id="59490"/>
    <lineage>
        <taxon>Eukaryota</taxon>
        <taxon>Viridiplantae</taxon>
        <taxon>Streptophyta</taxon>
        <taxon>Embryophyta</taxon>
        <taxon>Tracheophyta</taxon>
        <taxon>Spermatophyta</taxon>
        <taxon>Magnoliopsida</taxon>
        <taxon>eudicotyledons</taxon>
        <taxon>Gunneridae</taxon>
        <taxon>Pentapetalae</taxon>
        <taxon>rosids</taxon>
        <taxon>fabids</taxon>
        <taxon>Rosales</taxon>
        <taxon>Rosaceae</taxon>
        <taxon>Rosoideae</taxon>
        <taxon>Rosoideae incertae sedis</taxon>
        <taxon>Rubus</taxon>
    </lineage>
</organism>
<evidence type="ECO:0000256" key="1">
    <source>
        <dbReference type="SAM" id="MobiDB-lite"/>
    </source>
</evidence>
<dbReference type="AlphaFoldDB" id="A0AAW1WWI5"/>
<gene>
    <name evidence="2" type="ORF">M0R45_026079</name>
</gene>
<dbReference type="EMBL" id="JBEDUW010000005">
    <property type="protein sequence ID" value="KAK9928966.1"/>
    <property type="molecule type" value="Genomic_DNA"/>
</dbReference>
<comment type="caution">
    <text evidence="2">The sequence shown here is derived from an EMBL/GenBank/DDBJ whole genome shotgun (WGS) entry which is preliminary data.</text>
</comment>